<comment type="caution">
    <text evidence="1">The sequence shown here is derived from an EMBL/GenBank/DDBJ whole genome shotgun (WGS) entry which is preliminary data.</text>
</comment>
<dbReference type="Proteomes" id="UP001195483">
    <property type="component" value="Unassembled WGS sequence"/>
</dbReference>
<proteinExistence type="predicted"/>
<dbReference type="AlphaFoldDB" id="A0AAE0TEP7"/>
<organism evidence="1 2">
    <name type="scientific">Potamilus streckersoni</name>
    <dbReference type="NCBI Taxonomy" id="2493646"/>
    <lineage>
        <taxon>Eukaryota</taxon>
        <taxon>Metazoa</taxon>
        <taxon>Spiralia</taxon>
        <taxon>Lophotrochozoa</taxon>
        <taxon>Mollusca</taxon>
        <taxon>Bivalvia</taxon>
        <taxon>Autobranchia</taxon>
        <taxon>Heteroconchia</taxon>
        <taxon>Palaeoheterodonta</taxon>
        <taxon>Unionida</taxon>
        <taxon>Unionoidea</taxon>
        <taxon>Unionidae</taxon>
        <taxon>Ambleminae</taxon>
        <taxon>Lampsilini</taxon>
        <taxon>Potamilus</taxon>
    </lineage>
</organism>
<dbReference type="EMBL" id="JAEAOA010000469">
    <property type="protein sequence ID" value="KAK3608876.1"/>
    <property type="molecule type" value="Genomic_DNA"/>
</dbReference>
<accession>A0AAE0TEP7</accession>
<sequence length="197" mass="23267">MSQRLYNICVLKAKIIEENITDPAHPAVRAVKVNISWVELRLVFRRYDRFTAQLTQSTQIFRNGWTYFISAMLIYIYYERFMPEKHTAAKQKEQFLNIIQAHIRQNEREIPYFRAANFFMQLFTRQSLNLPAVIKTLLYKCPAVTSAIRDGLFVRRLPTQEQLDKIIRSACGWLELLEENERIIRRPDAPVPSGETK</sequence>
<reference evidence="1" key="3">
    <citation type="submission" date="2023-05" db="EMBL/GenBank/DDBJ databases">
        <authorList>
            <person name="Smith C.H."/>
        </authorList>
    </citation>
    <scope>NUCLEOTIDE SEQUENCE</scope>
    <source>
        <strain evidence="1">CHS0354</strain>
        <tissue evidence="1">Mantle</tissue>
    </source>
</reference>
<evidence type="ECO:0000313" key="2">
    <source>
        <dbReference type="Proteomes" id="UP001195483"/>
    </source>
</evidence>
<gene>
    <name evidence="1" type="ORF">CHS0354_006917</name>
</gene>
<protein>
    <submittedName>
        <fullName evidence="1">Uncharacterized protein</fullName>
    </submittedName>
</protein>
<reference evidence="1" key="1">
    <citation type="journal article" date="2021" name="Genome Biol. Evol.">
        <title>A High-Quality Reference Genome for a Parasitic Bivalve with Doubly Uniparental Inheritance (Bivalvia: Unionida).</title>
        <authorList>
            <person name="Smith C.H."/>
        </authorList>
    </citation>
    <scope>NUCLEOTIDE SEQUENCE</scope>
    <source>
        <strain evidence="1">CHS0354</strain>
    </source>
</reference>
<name>A0AAE0TEP7_9BIVA</name>
<reference evidence="1" key="2">
    <citation type="journal article" date="2021" name="Genome Biol. Evol.">
        <title>Developing a high-quality reference genome for a parasitic bivalve with doubly uniparental inheritance (Bivalvia: Unionida).</title>
        <authorList>
            <person name="Smith C.H."/>
        </authorList>
    </citation>
    <scope>NUCLEOTIDE SEQUENCE</scope>
    <source>
        <strain evidence="1">CHS0354</strain>
        <tissue evidence="1">Mantle</tissue>
    </source>
</reference>
<evidence type="ECO:0000313" key="1">
    <source>
        <dbReference type="EMBL" id="KAK3608876.1"/>
    </source>
</evidence>
<keyword evidence="2" id="KW-1185">Reference proteome</keyword>